<dbReference type="InterPro" id="IPR039420">
    <property type="entry name" value="WalR-like"/>
</dbReference>
<dbReference type="PANTHER" id="PTHR48111">
    <property type="entry name" value="REGULATOR OF RPOS"/>
    <property type="match status" value="1"/>
</dbReference>
<dbReference type="RefSeq" id="WP_169498573.1">
    <property type="nucleotide sequence ID" value="NZ_JABBFZ010000008.1"/>
</dbReference>
<dbReference type="SUPFAM" id="SSF46894">
    <property type="entry name" value="C-terminal effector domain of the bipartite response regulators"/>
    <property type="match status" value="1"/>
</dbReference>
<evidence type="ECO:0000256" key="5">
    <source>
        <dbReference type="PROSITE-ProRule" id="PRU01091"/>
    </source>
</evidence>
<dbReference type="Proteomes" id="UP000583127">
    <property type="component" value="Unassembled WGS sequence"/>
</dbReference>
<proteinExistence type="predicted"/>
<keyword evidence="2" id="KW-0902">Two-component regulatory system</keyword>
<dbReference type="SMART" id="SM00862">
    <property type="entry name" value="Trans_reg_C"/>
    <property type="match status" value="1"/>
</dbReference>
<dbReference type="InterPro" id="IPR016032">
    <property type="entry name" value="Sig_transdc_resp-reg_C-effctor"/>
</dbReference>
<gene>
    <name evidence="9" type="ORF">HHL14_15940</name>
</gene>
<reference evidence="9 10" key="1">
    <citation type="submission" date="2020-04" db="EMBL/GenBank/DDBJ databases">
        <title>Paraburkholderia sp. G-4-1-8 isolated from soil.</title>
        <authorList>
            <person name="Dahal R.H."/>
        </authorList>
    </citation>
    <scope>NUCLEOTIDE SEQUENCE [LARGE SCALE GENOMIC DNA]</scope>
    <source>
        <strain evidence="9 10">G-4-1-8</strain>
    </source>
</reference>
<dbReference type="InterPro" id="IPR001867">
    <property type="entry name" value="OmpR/PhoB-type_DNA-bd"/>
</dbReference>
<feature type="domain" description="OmpR/PhoB-type" evidence="8">
    <location>
        <begin position="127"/>
        <end position="226"/>
    </location>
</feature>
<evidence type="ECO:0000256" key="6">
    <source>
        <dbReference type="SAM" id="MobiDB-lite"/>
    </source>
</evidence>
<dbReference type="PANTHER" id="PTHR48111:SF40">
    <property type="entry name" value="PHOSPHATE REGULON TRANSCRIPTIONAL REGULATORY PROTEIN PHOB"/>
    <property type="match status" value="1"/>
</dbReference>
<dbReference type="GO" id="GO:0006355">
    <property type="term" value="P:regulation of DNA-templated transcription"/>
    <property type="evidence" value="ECO:0007669"/>
    <property type="project" value="InterPro"/>
</dbReference>
<dbReference type="PROSITE" id="PS50110">
    <property type="entry name" value="RESPONSE_REGULATORY"/>
    <property type="match status" value="1"/>
</dbReference>
<dbReference type="Pfam" id="PF00072">
    <property type="entry name" value="Response_reg"/>
    <property type="match status" value="1"/>
</dbReference>
<dbReference type="SUPFAM" id="SSF52172">
    <property type="entry name" value="CheY-like"/>
    <property type="match status" value="1"/>
</dbReference>
<dbReference type="GO" id="GO:0005829">
    <property type="term" value="C:cytosol"/>
    <property type="evidence" value="ECO:0007669"/>
    <property type="project" value="TreeGrafter"/>
</dbReference>
<keyword evidence="10" id="KW-1185">Reference proteome</keyword>
<keyword evidence="3 5" id="KW-0238">DNA-binding</keyword>
<dbReference type="PROSITE" id="PS51755">
    <property type="entry name" value="OMPR_PHOB"/>
    <property type="match status" value="1"/>
</dbReference>
<evidence type="ECO:0000313" key="10">
    <source>
        <dbReference type="Proteomes" id="UP000583127"/>
    </source>
</evidence>
<sequence>MRIALLEDDPVQAESVSETLVAAGHHCHHFERGAALVRALRRDTFDLLILDWQIPDMTGEEVLRWAKQGEAARLPVIFLTSYGREEDITSILNAGADDYLVKPVASRVLLARVTALLRRTYAINVNVTKAVFGEIEFHVSAGQVFRSGVEVKLTQREFALALLLFQNLGRPLSRAHIAERVWKQPPDALSRTMDTHVSVLRQKLGLRPDNGYRLAPVYAYGYRLEGLSGESPAPGEQSGEPEPPGGAAR</sequence>
<dbReference type="SMART" id="SM00448">
    <property type="entry name" value="REC"/>
    <property type="match status" value="1"/>
</dbReference>
<dbReference type="Pfam" id="PF00486">
    <property type="entry name" value="Trans_reg_C"/>
    <property type="match status" value="1"/>
</dbReference>
<comment type="caution">
    <text evidence="9">The sequence shown here is derived from an EMBL/GenBank/DDBJ whole genome shotgun (WGS) entry which is preliminary data.</text>
</comment>
<dbReference type="CDD" id="cd00383">
    <property type="entry name" value="trans_reg_C"/>
    <property type="match status" value="1"/>
</dbReference>
<feature type="DNA-binding region" description="OmpR/PhoB-type" evidence="5">
    <location>
        <begin position="127"/>
        <end position="226"/>
    </location>
</feature>
<feature type="domain" description="Response regulatory" evidence="7">
    <location>
        <begin position="2"/>
        <end position="117"/>
    </location>
</feature>
<dbReference type="InterPro" id="IPR036388">
    <property type="entry name" value="WH-like_DNA-bd_sf"/>
</dbReference>
<dbReference type="EMBL" id="JABBFZ010000008">
    <property type="protein sequence ID" value="NML32326.1"/>
    <property type="molecule type" value="Genomic_DNA"/>
</dbReference>
<feature type="modified residue" description="4-aspartylphosphate" evidence="4">
    <location>
        <position position="51"/>
    </location>
</feature>
<evidence type="ECO:0000256" key="1">
    <source>
        <dbReference type="ARBA" id="ARBA00022553"/>
    </source>
</evidence>
<dbReference type="GO" id="GO:0032993">
    <property type="term" value="C:protein-DNA complex"/>
    <property type="evidence" value="ECO:0007669"/>
    <property type="project" value="TreeGrafter"/>
</dbReference>
<organism evidence="9 10">
    <name type="scientific">Paraburkholderia antibiotica</name>
    <dbReference type="NCBI Taxonomy" id="2728839"/>
    <lineage>
        <taxon>Bacteria</taxon>
        <taxon>Pseudomonadati</taxon>
        <taxon>Pseudomonadota</taxon>
        <taxon>Betaproteobacteria</taxon>
        <taxon>Burkholderiales</taxon>
        <taxon>Burkholderiaceae</taxon>
        <taxon>Paraburkholderia</taxon>
    </lineage>
</organism>
<protein>
    <submittedName>
        <fullName evidence="9">Response regulator transcription factor</fullName>
    </submittedName>
</protein>
<dbReference type="InterPro" id="IPR001789">
    <property type="entry name" value="Sig_transdc_resp-reg_receiver"/>
</dbReference>
<evidence type="ECO:0000256" key="4">
    <source>
        <dbReference type="PROSITE-ProRule" id="PRU00169"/>
    </source>
</evidence>
<dbReference type="InterPro" id="IPR011006">
    <property type="entry name" value="CheY-like_superfamily"/>
</dbReference>
<evidence type="ECO:0000256" key="3">
    <source>
        <dbReference type="ARBA" id="ARBA00023125"/>
    </source>
</evidence>
<name>A0A7X9X6E4_9BURK</name>
<dbReference type="Gene3D" id="3.40.50.2300">
    <property type="match status" value="1"/>
</dbReference>
<evidence type="ECO:0000256" key="2">
    <source>
        <dbReference type="ARBA" id="ARBA00023012"/>
    </source>
</evidence>
<dbReference type="GO" id="GO:0000156">
    <property type="term" value="F:phosphorelay response regulator activity"/>
    <property type="evidence" value="ECO:0007669"/>
    <property type="project" value="TreeGrafter"/>
</dbReference>
<evidence type="ECO:0000313" key="9">
    <source>
        <dbReference type="EMBL" id="NML32326.1"/>
    </source>
</evidence>
<accession>A0A7X9X6E4</accession>
<keyword evidence="1 4" id="KW-0597">Phosphoprotein</keyword>
<evidence type="ECO:0000259" key="8">
    <source>
        <dbReference type="PROSITE" id="PS51755"/>
    </source>
</evidence>
<dbReference type="GO" id="GO:0000976">
    <property type="term" value="F:transcription cis-regulatory region binding"/>
    <property type="evidence" value="ECO:0007669"/>
    <property type="project" value="TreeGrafter"/>
</dbReference>
<dbReference type="Gene3D" id="1.10.10.10">
    <property type="entry name" value="Winged helix-like DNA-binding domain superfamily/Winged helix DNA-binding domain"/>
    <property type="match status" value="1"/>
</dbReference>
<evidence type="ECO:0000259" key="7">
    <source>
        <dbReference type="PROSITE" id="PS50110"/>
    </source>
</evidence>
<dbReference type="AlphaFoldDB" id="A0A7X9X6E4"/>
<feature type="region of interest" description="Disordered" evidence="6">
    <location>
        <begin position="228"/>
        <end position="249"/>
    </location>
</feature>